<evidence type="ECO:0000259" key="2">
    <source>
        <dbReference type="Pfam" id="PF23636"/>
    </source>
</evidence>
<sequence>MSEKSSVKQEVAAGTSIGAAALLVAVGVLQVLQGMAALGTDEVFTVGVDYTYELDLTAWGWIHIALGVVIALVGVALFRAGIWARTLAIVIAALSIVVNFLWLPYAPGWAGLIIVLDVFVIWAVWTWIPSSGWEKPLR</sequence>
<feature type="transmembrane region" description="Helical" evidence="1">
    <location>
        <begin position="58"/>
        <end position="78"/>
    </location>
</feature>
<feature type="domain" description="DUF7144" evidence="2">
    <location>
        <begin position="17"/>
        <end position="127"/>
    </location>
</feature>
<dbReference type="EMBL" id="SUMD01000001">
    <property type="protein sequence ID" value="TJZ81540.1"/>
    <property type="molecule type" value="Genomic_DNA"/>
</dbReference>
<proteinExistence type="predicted"/>
<dbReference type="InterPro" id="IPR055568">
    <property type="entry name" value="DUF7144"/>
</dbReference>
<gene>
    <name evidence="3" type="ORF">FCG67_02650</name>
</gene>
<name>A0ABY2RSX0_9NOCA</name>
<evidence type="ECO:0000313" key="3">
    <source>
        <dbReference type="EMBL" id="TJZ81540.1"/>
    </source>
</evidence>
<feature type="transmembrane region" description="Helical" evidence="1">
    <location>
        <begin position="109"/>
        <end position="128"/>
    </location>
</feature>
<evidence type="ECO:0000313" key="4">
    <source>
        <dbReference type="Proteomes" id="UP000305109"/>
    </source>
</evidence>
<dbReference type="Pfam" id="PF23636">
    <property type="entry name" value="DUF7144"/>
    <property type="match status" value="1"/>
</dbReference>
<keyword evidence="4" id="KW-1185">Reference proteome</keyword>
<dbReference type="RefSeq" id="WP_136906834.1">
    <property type="nucleotide sequence ID" value="NZ_SUMD01000001.1"/>
</dbReference>
<feature type="transmembrane region" description="Helical" evidence="1">
    <location>
        <begin position="12"/>
        <end position="38"/>
    </location>
</feature>
<evidence type="ECO:0000256" key="1">
    <source>
        <dbReference type="SAM" id="Phobius"/>
    </source>
</evidence>
<feature type="transmembrane region" description="Helical" evidence="1">
    <location>
        <begin position="85"/>
        <end position="103"/>
    </location>
</feature>
<comment type="caution">
    <text evidence="3">The sequence shown here is derived from an EMBL/GenBank/DDBJ whole genome shotgun (WGS) entry which is preliminary data.</text>
</comment>
<organism evidence="3 4">
    <name type="scientific">Rhodococcus oryzae</name>
    <dbReference type="NCBI Taxonomy" id="2571143"/>
    <lineage>
        <taxon>Bacteria</taxon>
        <taxon>Bacillati</taxon>
        <taxon>Actinomycetota</taxon>
        <taxon>Actinomycetes</taxon>
        <taxon>Mycobacteriales</taxon>
        <taxon>Nocardiaceae</taxon>
        <taxon>Rhodococcus</taxon>
    </lineage>
</organism>
<reference evidence="3 4" key="1">
    <citation type="submission" date="2019-04" db="EMBL/GenBank/DDBJ databases">
        <title>Rhodococcus oryzae sp. nov., a novel actinomycete isolated from rhizosphere soil of rice (Oryza sativa L.).</title>
        <authorList>
            <person name="Li C."/>
        </authorList>
    </citation>
    <scope>NUCLEOTIDE SEQUENCE [LARGE SCALE GENOMIC DNA]</scope>
    <source>
        <strain evidence="3 4">NEAU-CX67</strain>
    </source>
</reference>
<protein>
    <recommendedName>
        <fullName evidence="2">DUF7144 domain-containing protein</fullName>
    </recommendedName>
</protein>
<accession>A0ABY2RSX0</accession>
<keyword evidence="1" id="KW-0812">Transmembrane</keyword>
<keyword evidence="1" id="KW-0472">Membrane</keyword>
<dbReference type="Proteomes" id="UP000305109">
    <property type="component" value="Unassembled WGS sequence"/>
</dbReference>
<keyword evidence="1" id="KW-1133">Transmembrane helix</keyword>